<accession>A0A2K3KDH4</accession>
<name>A0A2K3KDH4_TRIPR</name>
<evidence type="ECO:0000256" key="1">
    <source>
        <dbReference type="SAM" id="MobiDB-lite"/>
    </source>
</evidence>
<evidence type="ECO:0000313" key="2">
    <source>
        <dbReference type="EMBL" id="PNX64336.1"/>
    </source>
</evidence>
<sequence>MNRRPPATECEHGGGSGEENLKL</sequence>
<dbReference type="EMBL" id="ASHM01164611">
    <property type="protein sequence ID" value="PNX64336.1"/>
    <property type="molecule type" value="Genomic_DNA"/>
</dbReference>
<dbReference type="Proteomes" id="UP000236291">
    <property type="component" value="Unassembled WGS sequence"/>
</dbReference>
<proteinExistence type="predicted"/>
<reference evidence="2 3" key="2">
    <citation type="journal article" date="2017" name="Front. Plant Sci.">
        <title>Gene Classification and Mining of Molecular Markers Useful in Red Clover (Trifolium pratense) Breeding.</title>
        <authorList>
            <person name="Istvanek J."/>
            <person name="Dluhosova J."/>
            <person name="Dluhos P."/>
            <person name="Patkova L."/>
            <person name="Nedelnik J."/>
            <person name="Repkova J."/>
        </authorList>
    </citation>
    <scope>NUCLEOTIDE SEQUENCE [LARGE SCALE GENOMIC DNA]</scope>
    <source>
        <strain evidence="3">cv. Tatra</strain>
        <tissue evidence="2">Young leaves</tissue>
    </source>
</reference>
<feature type="region of interest" description="Disordered" evidence="1">
    <location>
        <begin position="1"/>
        <end position="23"/>
    </location>
</feature>
<feature type="non-terminal residue" evidence="2">
    <location>
        <position position="23"/>
    </location>
</feature>
<evidence type="ECO:0000313" key="3">
    <source>
        <dbReference type="Proteomes" id="UP000236291"/>
    </source>
</evidence>
<reference evidence="2 3" key="1">
    <citation type="journal article" date="2014" name="Am. J. Bot.">
        <title>Genome assembly and annotation for red clover (Trifolium pratense; Fabaceae).</title>
        <authorList>
            <person name="Istvanek J."/>
            <person name="Jaros M."/>
            <person name="Krenek A."/>
            <person name="Repkova J."/>
        </authorList>
    </citation>
    <scope>NUCLEOTIDE SEQUENCE [LARGE SCALE GENOMIC DNA]</scope>
    <source>
        <strain evidence="3">cv. Tatra</strain>
        <tissue evidence="2">Young leaves</tissue>
    </source>
</reference>
<protein>
    <submittedName>
        <fullName evidence="2">Uncharacterized protein</fullName>
    </submittedName>
</protein>
<dbReference type="AlphaFoldDB" id="A0A2K3KDH4"/>
<organism evidence="2 3">
    <name type="scientific">Trifolium pratense</name>
    <name type="common">Red clover</name>
    <dbReference type="NCBI Taxonomy" id="57577"/>
    <lineage>
        <taxon>Eukaryota</taxon>
        <taxon>Viridiplantae</taxon>
        <taxon>Streptophyta</taxon>
        <taxon>Embryophyta</taxon>
        <taxon>Tracheophyta</taxon>
        <taxon>Spermatophyta</taxon>
        <taxon>Magnoliopsida</taxon>
        <taxon>eudicotyledons</taxon>
        <taxon>Gunneridae</taxon>
        <taxon>Pentapetalae</taxon>
        <taxon>rosids</taxon>
        <taxon>fabids</taxon>
        <taxon>Fabales</taxon>
        <taxon>Fabaceae</taxon>
        <taxon>Papilionoideae</taxon>
        <taxon>50 kb inversion clade</taxon>
        <taxon>NPAAA clade</taxon>
        <taxon>Hologalegina</taxon>
        <taxon>IRL clade</taxon>
        <taxon>Trifolieae</taxon>
        <taxon>Trifolium</taxon>
    </lineage>
</organism>
<comment type="caution">
    <text evidence="2">The sequence shown here is derived from an EMBL/GenBank/DDBJ whole genome shotgun (WGS) entry which is preliminary data.</text>
</comment>
<gene>
    <name evidence="2" type="ORF">L195_g062067</name>
</gene>